<evidence type="ECO:0000256" key="5">
    <source>
        <dbReference type="ARBA" id="ARBA00022840"/>
    </source>
</evidence>
<dbReference type="GO" id="GO:0005524">
    <property type="term" value="F:ATP binding"/>
    <property type="evidence" value="ECO:0007669"/>
    <property type="project" value="UniProtKB-KW"/>
</dbReference>
<keyword evidence="2" id="KW-0813">Transport</keyword>
<keyword evidence="3" id="KW-1003">Cell membrane</keyword>
<dbReference type="AlphaFoldDB" id="A0A7V8FPD9"/>
<evidence type="ECO:0000313" key="9">
    <source>
        <dbReference type="Proteomes" id="UP000461670"/>
    </source>
</evidence>
<proteinExistence type="inferred from homology"/>
<dbReference type="PANTHER" id="PTHR43820:SF4">
    <property type="entry name" value="HIGH-AFFINITY BRANCHED-CHAIN AMINO ACID TRANSPORT ATP-BINDING PROTEIN LIVF"/>
    <property type="match status" value="1"/>
</dbReference>
<keyword evidence="6" id="KW-0029">Amino-acid transport</keyword>
<dbReference type="SMART" id="SM00382">
    <property type="entry name" value="AAA"/>
    <property type="match status" value="1"/>
</dbReference>
<evidence type="ECO:0000256" key="2">
    <source>
        <dbReference type="ARBA" id="ARBA00022448"/>
    </source>
</evidence>
<evidence type="ECO:0000256" key="4">
    <source>
        <dbReference type="ARBA" id="ARBA00022741"/>
    </source>
</evidence>
<comment type="caution">
    <text evidence="8">The sequence shown here is derived from an EMBL/GenBank/DDBJ whole genome shotgun (WGS) entry which is preliminary data.</text>
</comment>
<dbReference type="PROSITE" id="PS50893">
    <property type="entry name" value="ABC_TRANSPORTER_2"/>
    <property type="match status" value="1"/>
</dbReference>
<protein>
    <submittedName>
        <fullName evidence="8">High-affinity branched-chain amino acid transport ATP-binding protein LivF</fullName>
    </submittedName>
</protein>
<dbReference type="PROSITE" id="PS00211">
    <property type="entry name" value="ABC_TRANSPORTER_1"/>
    <property type="match status" value="1"/>
</dbReference>
<dbReference type="GO" id="GO:0015658">
    <property type="term" value="F:branched-chain amino acid transmembrane transporter activity"/>
    <property type="evidence" value="ECO:0007669"/>
    <property type="project" value="TreeGrafter"/>
</dbReference>
<dbReference type="Gene3D" id="3.40.50.300">
    <property type="entry name" value="P-loop containing nucleotide triphosphate hydrolases"/>
    <property type="match status" value="1"/>
</dbReference>
<dbReference type="InterPro" id="IPR003439">
    <property type="entry name" value="ABC_transporter-like_ATP-bd"/>
</dbReference>
<dbReference type="Proteomes" id="UP000461670">
    <property type="component" value="Unassembled WGS sequence"/>
</dbReference>
<dbReference type="InterPro" id="IPR003593">
    <property type="entry name" value="AAA+_ATPase"/>
</dbReference>
<organism evidence="8 9">
    <name type="scientific">Paracidovorax wautersii</name>
    <dbReference type="NCBI Taxonomy" id="1177982"/>
    <lineage>
        <taxon>Bacteria</taxon>
        <taxon>Pseudomonadati</taxon>
        <taxon>Pseudomonadota</taxon>
        <taxon>Betaproteobacteria</taxon>
        <taxon>Burkholderiales</taxon>
        <taxon>Comamonadaceae</taxon>
        <taxon>Paracidovorax</taxon>
    </lineage>
</organism>
<dbReference type="InterPro" id="IPR052156">
    <property type="entry name" value="BCAA_Transport_ATP-bd_LivF"/>
</dbReference>
<evidence type="ECO:0000256" key="1">
    <source>
        <dbReference type="ARBA" id="ARBA00005417"/>
    </source>
</evidence>
<evidence type="ECO:0000313" key="8">
    <source>
        <dbReference type="EMBL" id="KAF1021632.1"/>
    </source>
</evidence>
<keyword evidence="3" id="KW-0472">Membrane</keyword>
<dbReference type="PANTHER" id="PTHR43820">
    <property type="entry name" value="HIGH-AFFINITY BRANCHED-CHAIN AMINO ACID TRANSPORT ATP-BINDING PROTEIN LIVF"/>
    <property type="match status" value="1"/>
</dbReference>
<sequence length="251" mass="25967">MSARVLPQEAGAGGELRLENIVAGYGARAVLHGVSLAVPAGGSLVVVGPNGSGKSTLMRVVSGLLRPQTGRVLWCGRDVTALDAPARARLGLGYVPQEANVFRNLSVHDNLKLGHEFTARRGGQGLAARLAAVLALFPEIEPKLGTLAGHLSGGQRQMVAMAAALMPAPALLALDEPSAGLSPRNAERLFEVVSRVARAGVTLFMIEQNTRLGLGAAHQGAVLVAGQVCAQAPSTELLADGQLQRLYLGAR</sequence>
<evidence type="ECO:0000259" key="7">
    <source>
        <dbReference type="PROSITE" id="PS50893"/>
    </source>
</evidence>
<feature type="domain" description="ABC transporter" evidence="7">
    <location>
        <begin position="16"/>
        <end position="250"/>
    </location>
</feature>
<keyword evidence="4" id="KW-0547">Nucleotide-binding</keyword>
<dbReference type="GO" id="GO:0016887">
    <property type="term" value="F:ATP hydrolysis activity"/>
    <property type="evidence" value="ECO:0007669"/>
    <property type="project" value="InterPro"/>
</dbReference>
<comment type="similarity">
    <text evidence="1">Belongs to the ABC transporter superfamily.</text>
</comment>
<dbReference type="InterPro" id="IPR017871">
    <property type="entry name" value="ABC_transporter-like_CS"/>
</dbReference>
<name>A0A7V8FPD9_9BURK</name>
<dbReference type="SUPFAM" id="SSF52540">
    <property type="entry name" value="P-loop containing nucleoside triphosphate hydrolases"/>
    <property type="match status" value="1"/>
</dbReference>
<reference evidence="9" key="1">
    <citation type="journal article" date="2020" name="MBio">
        <title>Horizontal gene transfer to a defensive symbiont with a reduced genome amongst a multipartite beetle microbiome.</title>
        <authorList>
            <person name="Waterworth S.C."/>
            <person name="Florez L.V."/>
            <person name="Rees E.R."/>
            <person name="Hertweck C."/>
            <person name="Kaltenpoth M."/>
            <person name="Kwan J.C."/>
        </authorList>
    </citation>
    <scope>NUCLEOTIDE SEQUENCE [LARGE SCALE GENOMIC DNA]</scope>
</reference>
<dbReference type="GO" id="GO:0015807">
    <property type="term" value="P:L-amino acid transport"/>
    <property type="evidence" value="ECO:0007669"/>
    <property type="project" value="TreeGrafter"/>
</dbReference>
<dbReference type="Pfam" id="PF00005">
    <property type="entry name" value="ABC_tran"/>
    <property type="match status" value="1"/>
</dbReference>
<evidence type="ECO:0000256" key="6">
    <source>
        <dbReference type="ARBA" id="ARBA00022970"/>
    </source>
</evidence>
<accession>A0A7V8FPD9</accession>
<keyword evidence="5 8" id="KW-0067">ATP-binding</keyword>
<dbReference type="EMBL" id="WNDQ01000019">
    <property type="protein sequence ID" value="KAF1021632.1"/>
    <property type="molecule type" value="Genomic_DNA"/>
</dbReference>
<evidence type="ECO:0000256" key="3">
    <source>
        <dbReference type="ARBA" id="ARBA00022475"/>
    </source>
</evidence>
<dbReference type="InterPro" id="IPR027417">
    <property type="entry name" value="P-loop_NTPase"/>
</dbReference>
<gene>
    <name evidence="8" type="primary">livF_3</name>
    <name evidence="8" type="ORF">GAK30_01692</name>
</gene>